<dbReference type="GO" id="GO:0005886">
    <property type="term" value="C:plasma membrane"/>
    <property type="evidence" value="ECO:0007669"/>
    <property type="project" value="UniProtKB-SubCell"/>
</dbReference>
<evidence type="ECO:0000256" key="4">
    <source>
        <dbReference type="ARBA" id="ARBA00022692"/>
    </source>
</evidence>
<dbReference type="InterPro" id="IPR007341">
    <property type="entry name" value="Transgly_assoc"/>
</dbReference>
<dbReference type="AlphaFoldDB" id="A0A858R5B7"/>
<dbReference type="Pfam" id="PF04226">
    <property type="entry name" value="Transgly_assoc"/>
    <property type="match status" value="1"/>
</dbReference>
<comment type="similarity">
    <text evidence="2">Belongs to the UPF0410 family.</text>
</comment>
<evidence type="ECO:0000313" key="9">
    <source>
        <dbReference type="Proteomes" id="UP000501891"/>
    </source>
</evidence>
<accession>A0A858R5B7</accession>
<keyword evidence="6 7" id="KW-0472">Membrane</keyword>
<sequence length="87" mass="8976">MSIIVTLIIGLLAGIVAKFLMPGRDPGGFIITTLLGIAGAFVATYLGQAIGWYRAGEGAGFIGAVVGAVVLLALYRMIAGRRSTTTY</sequence>
<evidence type="ECO:0000256" key="1">
    <source>
        <dbReference type="ARBA" id="ARBA00004651"/>
    </source>
</evidence>
<dbReference type="KEGG" id="acru:HHL28_04850"/>
<dbReference type="EMBL" id="CP051775">
    <property type="protein sequence ID" value="QJE72512.1"/>
    <property type="molecule type" value="Genomic_DNA"/>
</dbReference>
<evidence type="ECO:0000256" key="7">
    <source>
        <dbReference type="SAM" id="Phobius"/>
    </source>
</evidence>
<comment type="subcellular location">
    <subcellularLocation>
        <location evidence="1">Cell membrane</location>
        <topology evidence="1">Multi-pass membrane protein</topology>
    </subcellularLocation>
</comment>
<evidence type="ECO:0000256" key="6">
    <source>
        <dbReference type="ARBA" id="ARBA00023136"/>
    </source>
</evidence>
<proteinExistence type="inferred from homology"/>
<evidence type="ECO:0000256" key="5">
    <source>
        <dbReference type="ARBA" id="ARBA00022989"/>
    </source>
</evidence>
<evidence type="ECO:0000256" key="3">
    <source>
        <dbReference type="ARBA" id="ARBA00022475"/>
    </source>
</evidence>
<evidence type="ECO:0000256" key="2">
    <source>
        <dbReference type="ARBA" id="ARBA00011006"/>
    </source>
</evidence>
<keyword evidence="5 7" id="KW-1133">Transmembrane helix</keyword>
<protein>
    <submittedName>
        <fullName evidence="8">GlsB/YeaQ/YmgE family stress response membrane protein</fullName>
    </submittedName>
</protein>
<keyword evidence="9" id="KW-1185">Reference proteome</keyword>
<keyword evidence="3" id="KW-1003">Cell membrane</keyword>
<name>A0A858R5B7_9PROT</name>
<dbReference type="Proteomes" id="UP000501891">
    <property type="component" value="Chromosome"/>
</dbReference>
<keyword evidence="4 7" id="KW-0812">Transmembrane</keyword>
<organism evidence="8 9">
    <name type="scientific">Aerophototrophica crusticola</name>
    <dbReference type="NCBI Taxonomy" id="1709002"/>
    <lineage>
        <taxon>Bacteria</taxon>
        <taxon>Pseudomonadati</taxon>
        <taxon>Pseudomonadota</taxon>
        <taxon>Alphaproteobacteria</taxon>
        <taxon>Rhodospirillales</taxon>
        <taxon>Rhodospirillaceae</taxon>
        <taxon>Aerophototrophica</taxon>
    </lineage>
</organism>
<feature type="transmembrane region" description="Helical" evidence="7">
    <location>
        <begin position="27"/>
        <end position="46"/>
    </location>
</feature>
<dbReference type="PANTHER" id="PTHR33884:SF7">
    <property type="entry name" value="BSL8023 PROTEIN"/>
    <property type="match status" value="1"/>
</dbReference>
<gene>
    <name evidence="8" type="ORF">HHL28_04850</name>
</gene>
<evidence type="ECO:0000313" key="8">
    <source>
        <dbReference type="EMBL" id="QJE72512.1"/>
    </source>
</evidence>
<dbReference type="PANTHER" id="PTHR33884">
    <property type="entry name" value="UPF0410 PROTEIN YMGE"/>
    <property type="match status" value="1"/>
</dbReference>
<feature type="transmembrane region" description="Helical" evidence="7">
    <location>
        <begin position="58"/>
        <end position="78"/>
    </location>
</feature>
<reference evidence="8" key="1">
    <citation type="submission" date="2020-04" db="EMBL/GenBank/DDBJ databases">
        <title>A desert anoxygenic phototrophic bacterium fixes CO2 using RubisCO under aerobic conditions.</title>
        <authorList>
            <person name="Tang K."/>
        </authorList>
    </citation>
    <scope>NUCLEOTIDE SEQUENCE [LARGE SCALE GENOMIC DNA]</scope>
    <source>
        <strain evidence="8">MIMtkB3</strain>
    </source>
</reference>